<dbReference type="GO" id="GO:0006310">
    <property type="term" value="P:DNA recombination"/>
    <property type="evidence" value="ECO:0007669"/>
    <property type="project" value="UniProtKB-UniRule"/>
</dbReference>
<dbReference type="InterPro" id="IPR012340">
    <property type="entry name" value="NA-bd_OB-fold"/>
</dbReference>
<feature type="compositionally biased region" description="Acidic residues" evidence="4">
    <location>
        <begin position="139"/>
        <end position="152"/>
    </location>
</feature>
<sequence length="152" mass="17439">MAELRFPNINLIILSGRLVEDGVVRYTPQGTAVCTVRFASDRNFKNAQGQWVKEPLFINLVLFREIAERSAGRLKKGTPLIVEGTLRSRTYESREGQRRTVYEIVVRRLHLLEKAEEETIYVPEEEEIVEEPALPGDVPGEEPNEEEEDLPF</sequence>
<dbReference type="PIRSF" id="PIRSF002070">
    <property type="entry name" value="SSB"/>
    <property type="match status" value="1"/>
</dbReference>
<dbReference type="NCBIfam" id="TIGR00621">
    <property type="entry name" value="ssb"/>
    <property type="match status" value="1"/>
</dbReference>
<dbReference type="CDD" id="cd04496">
    <property type="entry name" value="SSB_OBF"/>
    <property type="match status" value="1"/>
</dbReference>
<feature type="short sequence motif" description="Important for interaction with partner proteins" evidence="2">
    <location>
        <begin position="147"/>
        <end position="152"/>
    </location>
</feature>
<comment type="caution">
    <text evidence="5">The sequence shown here is derived from an EMBL/GenBank/DDBJ whole genome shotgun (WGS) entry which is preliminary data.</text>
</comment>
<dbReference type="PANTHER" id="PTHR10302">
    <property type="entry name" value="SINGLE-STRANDED DNA-BINDING PROTEIN"/>
    <property type="match status" value="1"/>
</dbReference>
<organism evidence="5">
    <name type="scientific">candidate division WOR-3 bacterium</name>
    <dbReference type="NCBI Taxonomy" id="2052148"/>
    <lineage>
        <taxon>Bacteria</taxon>
        <taxon>Bacteria division WOR-3</taxon>
    </lineage>
</organism>
<dbReference type="HAMAP" id="MF_00984">
    <property type="entry name" value="SSB"/>
    <property type="match status" value="1"/>
</dbReference>
<dbReference type="InterPro" id="IPR011344">
    <property type="entry name" value="ssDNA-bd"/>
</dbReference>
<evidence type="ECO:0000256" key="3">
    <source>
        <dbReference type="PIRNR" id="PIRNR002070"/>
    </source>
</evidence>
<comment type="caution">
    <text evidence="2">Lacks conserved residue(s) required for the propagation of feature annotation.</text>
</comment>
<evidence type="ECO:0000256" key="2">
    <source>
        <dbReference type="HAMAP-Rule" id="MF_00984"/>
    </source>
</evidence>
<name>A0A7V3NUJ1_UNCW3</name>
<dbReference type="SUPFAM" id="SSF50249">
    <property type="entry name" value="Nucleic acid-binding proteins"/>
    <property type="match status" value="1"/>
</dbReference>
<dbReference type="Gene3D" id="2.40.50.140">
    <property type="entry name" value="Nucleic acid-binding proteins"/>
    <property type="match status" value="1"/>
</dbReference>
<dbReference type="AlphaFoldDB" id="A0A7V3NUJ1"/>
<accession>A0A7V3NUJ1</accession>
<keyword evidence="2" id="KW-0234">DNA repair</keyword>
<dbReference type="GO" id="GO:0003697">
    <property type="term" value="F:single-stranded DNA binding"/>
    <property type="evidence" value="ECO:0007669"/>
    <property type="project" value="UniProtKB-UniRule"/>
</dbReference>
<proteinExistence type="inferred from homology"/>
<keyword evidence="2" id="KW-0235">DNA replication</keyword>
<evidence type="ECO:0000256" key="1">
    <source>
        <dbReference type="ARBA" id="ARBA00023125"/>
    </source>
</evidence>
<dbReference type="PANTHER" id="PTHR10302:SF27">
    <property type="entry name" value="SINGLE-STRANDED DNA-BINDING PROTEIN"/>
    <property type="match status" value="1"/>
</dbReference>
<dbReference type="EMBL" id="DTGD01000257">
    <property type="protein sequence ID" value="HGB36610.1"/>
    <property type="molecule type" value="Genomic_DNA"/>
</dbReference>
<dbReference type="GO" id="GO:0006260">
    <property type="term" value="P:DNA replication"/>
    <property type="evidence" value="ECO:0007669"/>
    <property type="project" value="UniProtKB-UniRule"/>
</dbReference>
<keyword evidence="1 2" id="KW-0238">DNA-binding</keyword>
<dbReference type="GO" id="GO:0009295">
    <property type="term" value="C:nucleoid"/>
    <property type="evidence" value="ECO:0007669"/>
    <property type="project" value="TreeGrafter"/>
</dbReference>
<dbReference type="Pfam" id="PF00436">
    <property type="entry name" value="SSB"/>
    <property type="match status" value="1"/>
</dbReference>
<dbReference type="PROSITE" id="PS50935">
    <property type="entry name" value="SSB"/>
    <property type="match status" value="1"/>
</dbReference>
<protein>
    <recommendedName>
        <fullName evidence="2 3">Single-stranded DNA-binding protein</fullName>
        <shortName evidence="2">SSB</shortName>
    </recommendedName>
</protein>
<evidence type="ECO:0000313" key="5">
    <source>
        <dbReference type="EMBL" id="HGB36610.1"/>
    </source>
</evidence>
<keyword evidence="2" id="KW-0227">DNA damage</keyword>
<reference evidence="5" key="1">
    <citation type="journal article" date="2020" name="mSystems">
        <title>Genome- and Community-Level Interaction Insights into Carbon Utilization and Element Cycling Functions of Hydrothermarchaeota in Hydrothermal Sediment.</title>
        <authorList>
            <person name="Zhou Z."/>
            <person name="Liu Y."/>
            <person name="Xu W."/>
            <person name="Pan J."/>
            <person name="Luo Z.H."/>
            <person name="Li M."/>
        </authorList>
    </citation>
    <scope>NUCLEOTIDE SEQUENCE [LARGE SCALE GENOMIC DNA]</scope>
    <source>
        <strain evidence="5">SpSt-754</strain>
    </source>
</reference>
<evidence type="ECO:0000256" key="4">
    <source>
        <dbReference type="SAM" id="MobiDB-lite"/>
    </source>
</evidence>
<feature type="region of interest" description="Disordered" evidence="4">
    <location>
        <begin position="123"/>
        <end position="152"/>
    </location>
</feature>
<comment type="subunit">
    <text evidence="2">Homotetramer.</text>
</comment>
<dbReference type="InterPro" id="IPR000424">
    <property type="entry name" value="Primosome_PriB/ssb"/>
</dbReference>
<dbReference type="GO" id="GO:0006281">
    <property type="term" value="P:DNA repair"/>
    <property type="evidence" value="ECO:0007669"/>
    <property type="project" value="UniProtKB-UniRule"/>
</dbReference>
<comment type="function">
    <text evidence="2">Plays an important role in DNA replication, recombination and repair. Binds to ssDNA and to an array of partner proteins to recruit them to their sites of action during DNA metabolism.</text>
</comment>
<gene>
    <name evidence="5" type="primary">ssb</name>
    <name evidence="5" type="ORF">ENV38_06880</name>
</gene>
<keyword evidence="2" id="KW-0233">DNA recombination</keyword>